<dbReference type="SMART" id="SM00330">
    <property type="entry name" value="PIPKc"/>
    <property type="match status" value="1"/>
</dbReference>
<dbReference type="PROSITE" id="PS51455">
    <property type="entry name" value="PIPK"/>
    <property type="match status" value="1"/>
</dbReference>
<dbReference type="Gene3D" id="3.30.800.10">
    <property type="entry name" value="Phosphatidylinositol Phosphate Kinase II Beta"/>
    <property type="match status" value="1"/>
</dbReference>
<sequence>MENPTISSRRESYVVKTIAPLGVQGSPNVVSSPLRNSIIDNEQKKKKWHVNGMGSVIYKDHDGFTLMKQIQMGIRTTVSQVQEKKDKEVTISDINNVLKLDFPKKGSLYTPFHQYPPFKFYDYAPLAFRQLRDRFGIKLQHYLISLCHEQSLSILGTPGKSGSLFFFSADMQYIIKTITKAESKFLRKILSNYYNHVMTNPSTLITRFYGLYSIKPQDGRNVRFIVMNNVFDTNVYVEERYDLKGSTVGRTLSEKEKSKQETFIFKDNDFLDKKRKIHVAKQVRDKLMDQLKRDCSWLESVKIMDYSLLLGVHKVTDEDMANMTVSDTNSLVDDSASGPLPPEDNHAKVASTSSTIGNSTLLSNLFRNTEATSMEASPLSKHFHGSKLNEFQKFFGGLPSVEVDGRREIYFVGIIDLLQQWDSRKQLENLWKGSIHWGDKKNISAVSPKLYASRFLQFVEKSFD</sequence>
<proteinExistence type="predicted"/>
<comment type="caution">
    <text evidence="3">The sequence shown here is derived from an EMBL/GenBank/DDBJ whole genome shotgun (WGS) entry which is preliminary data.</text>
</comment>
<dbReference type="PANTHER" id="PTHR23086">
    <property type="entry name" value="PHOSPHATIDYLINOSITOL-4-PHOSPHATE 5-KINASE"/>
    <property type="match status" value="1"/>
</dbReference>
<evidence type="ECO:0000259" key="2">
    <source>
        <dbReference type="PROSITE" id="PS51455"/>
    </source>
</evidence>
<dbReference type="GO" id="GO:0046854">
    <property type="term" value="P:phosphatidylinositol phosphate biosynthetic process"/>
    <property type="evidence" value="ECO:0007669"/>
    <property type="project" value="TreeGrafter"/>
</dbReference>
<dbReference type="GO" id="GO:0005524">
    <property type="term" value="F:ATP binding"/>
    <property type="evidence" value="ECO:0007669"/>
    <property type="project" value="UniProtKB-UniRule"/>
</dbReference>
<dbReference type="Proteomes" id="UP001431209">
    <property type="component" value="Unassembled WGS sequence"/>
</dbReference>
<keyword evidence="1" id="KW-0418">Kinase</keyword>
<feature type="domain" description="PIPK" evidence="2">
    <location>
        <begin position="56"/>
        <end position="463"/>
    </location>
</feature>
<accession>A0AAW2ZGX0</accession>
<organism evidence="3 4">
    <name type="scientific">Acrasis kona</name>
    <dbReference type="NCBI Taxonomy" id="1008807"/>
    <lineage>
        <taxon>Eukaryota</taxon>
        <taxon>Discoba</taxon>
        <taxon>Heterolobosea</taxon>
        <taxon>Tetramitia</taxon>
        <taxon>Eutetramitia</taxon>
        <taxon>Acrasidae</taxon>
        <taxon>Acrasis</taxon>
    </lineage>
</organism>
<gene>
    <name evidence="3" type="ORF">AKO1_013869</name>
</gene>
<dbReference type="GO" id="GO:0005886">
    <property type="term" value="C:plasma membrane"/>
    <property type="evidence" value="ECO:0007669"/>
    <property type="project" value="TreeGrafter"/>
</dbReference>
<dbReference type="InterPro" id="IPR002498">
    <property type="entry name" value="PInositol-4-P-4/5-kinase_core"/>
</dbReference>
<keyword evidence="1" id="KW-0808">Transferase</keyword>
<dbReference type="InterPro" id="IPR027484">
    <property type="entry name" value="PInositol-4-P-5-kinase_N"/>
</dbReference>
<dbReference type="Pfam" id="PF01504">
    <property type="entry name" value="PIP5K"/>
    <property type="match status" value="1"/>
</dbReference>
<reference evidence="3 4" key="1">
    <citation type="submission" date="2024-03" db="EMBL/GenBank/DDBJ databases">
        <title>The Acrasis kona genome and developmental transcriptomes reveal deep origins of eukaryotic multicellular pathways.</title>
        <authorList>
            <person name="Sheikh S."/>
            <person name="Fu C.-J."/>
            <person name="Brown M.W."/>
            <person name="Baldauf S.L."/>
        </authorList>
    </citation>
    <scope>NUCLEOTIDE SEQUENCE [LARGE SCALE GENOMIC DNA]</scope>
    <source>
        <strain evidence="3 4">ATCC MYA-3509</strain>
    </source>
</reference>
<name>A0AAW2ZGX0_9EUKA</name>
<dbReference type="GO" id="GO:0016308">
    <property type="term" value="F:1-phosphatidylinositol-4-phosphate 5-kinase activity"/>
    <property type="evidence" value="ECO:0007669"/>
    <property type="project" value="TreeGrafter"/>
</dbReference>
<dbReference type="InterPro" id="IPR023610">
    <property type="entry name" value="PInositol-4/5-P-5/4-kinase"/>
</dbReference>
<dbReference type="InterPro" id="IPR027483">
    <property type="entry name" value="PInositol-4-P-4/5-kinase_C_sf"/>
</dbReference>
<dbReference type="SUPFAM" id="SSF56104">
    <property type="entry name" value="SAICAR synthase-like"/>
    <property type="match status" value="1"/>
</dbReference>
<dbReference type="EMBL" id="JAOPGA020001520">
    <property type="protein sequence ID" value="KAL0489152.1"/>
    <property type="molecule type" value="Genomic_DNA"/>
</dbReference>
<evidence type="ECO:0000256" key="1">
    <source>
        <dbReference type="PROSITE-ProRule" id="PRU00781"/>
    </source>
</evidence>
<dbReference type="PANTHER" id="PTHR23086:SF8">
    <property type="entry name" value="PHOSPHATIDYLINOSITOL 5-PHOSPHATE 4-KINASE, ISOFORM A"/>
    <property type="match status" value="1"/>
</dbReference>
<evidence type="ECO:0000313" key="3">
    <source>
        <dbReference type="EMBL" id="KAL0489152.1"/>
    </source>
</evidence>
<keyword evidence="1" id="KW-0547">Nucleotide-binding</keyword>
<dbReference type="AlphaFoldDB" id="A0AAW2ZGX0"/>
<evidence type="ECO:0000313" key="4">
    <source>
        <dbReference type="Proteomes" id="UP001431209"/>
    </source>
</evidence>
<dbReference type="CDD" id="cd00139">
    <property type="entry name" value="PIPKc"/>
    <property type="match status" value="1"/>
</dbReference>
<dbReference type="Gene3D" id="3.30.810.10">
    <property type="entry name" value="2-Layer Sandwich"/>
    <property type="match status" value="1"/>
</dbReference>
<keyword evidence="1" id="KW-0067">ATP-binding</keyword>
<protein>
    <submittedName>
        <fullName evidence="3">1-phosphatidylinositol-4-phosphate 5-kinase PIP5K</fullName>
    </submittedName>
</protein>
<keyword evidence="4" id="KW-1185">Reference proteome</keyword>